<dbReference type="InterPro" id="IPR058982">
    <property type="entry name" value="Beta-barrel_AprE"/>
</dbReference>
<evidence type="ECO:0000259" key="12">
    <source>
        <dbReference type="Pfam" id="PF26002"/>
    </source>
</evidence>
<dbReference type="InterPro" id="IPR058781">
    <property type="entry name" value="HH_AprE-like"/>
</dbReference>
<dbReference type="Gene3D" id="2.40.50.100">
    <property type="match status" value="1"/>
</dbReference>
<evidence type="ECO:0000256" key="10">
    <source>
        <dbReference type="SAM" id="Coils"/>
    </source>
</evidence>
<dbReference type="InterPro" id="IPR006144">
    <property type="entry name" value="Secretion_HlyD_CS"/>
</dbReference>
<dbReference type="EMBL" id="VAFM01000001">
    <property type="protein sequence ID" value="TKW61587.1"/>
    <property type="molecule type" value="Genomic_DNA"/>
</dbReference>
<keyword evidence="8 9" id="KW-0472">Membrane</keyword>
<name>A0A6N4RCZ4_BLAVI</name>
<dbReference type="AlphaFoldDB" id="A0A6N4RCZ4"/>
<dbReference type="PROSITE" id="PS00543">
    <property type="entry name" value="HLYD_FAMILY"/>
    <property type="match status" value="1"/>
</dbReference>
<dbReference type="InterPro" id="IPR050739">
    <property type="entry name" value="MFP"/>
</dbReference>
<feature type="coiled-coil region" evidence="10">
    <location>
        <begin position="184"/>
        <end position="255"/>
    </location>
</feature>
<keyword evidence="5 9" id="KW-0997">Cell inner membrane</keyword>
<evidence type="ECO:0000313" key="13">
    <source>
        <dbReference type="EMBL" id="TKW61587.1"/>
    </source>
</evidence>
<keyword evidence="6 9" id="KW-0812">Transmembrane</keyword>
<dbReference type="Pfam" id="PF25994">
    <property type="entry name" value="HH_AprE"/>
    <property type="match status" value="1"/>
</dbReference>
<evidence type="ECO:0000256" key="9">
    <source>
        <dbReference type="RuleBase" id="RU365093"/>
    </source>
</evidence>
<dbReference type="Proteomes" id="UP000320948">
    <property type="component" value="Unassembled WGS sequence"/>
</dbReference>
<dbReference type="GO" id="GO:0009306">
    <property type="term" value="P:protein secretion"/>
    <property type="evidence" value="ECO:0007669"/>
    <property type="project" value="InterPro"/>
</dbReference>
<keyword evidence="4 9" id="KW-1003">Cell membrane</keyword>
<keyword evidence="3 9" id="KW-0813">Transport</keyword>
<dbReference type="PANTHER" id="PTHR30386">
    <property type="entry name" value="MEMBRANE FUSION SUBUNIT OF EMRAB-TOLC MULTIDRUG EFFLUX PUMP"/>
    <property type="match status" value="1"/>
</dbReference>
<reference evidence="13 14" key="1">
    <citation type="journal article" date="2017" name="Nat. Commun.">
        <title>In situ click chemistry generation of cyclooxygenase-2 inhibitors.</title>
        <authorList>
            <person name="Bhardwaj A."/>
            <person name="Kaur J."/>
            <person name="Wuest M."/>
            <person name="Wuest F."/>
        </authorList>
    </citation>
    <scope>NUCLEOTIDE SEQUENCE [LARGE SCALE GENOMIC DNA]</scope>
    <source>
        <strain evidence="13">S2_018_000_R2_106</strain>
    </source>
</reference>
<evidence type="ECO:0000256" key="6">
    <source>
        <dbReference type="ARBA" id="ARBA00022692"/>
    </source>
</evidence>
<feature type="domain" description="AprE-like long alpha-helical hairpin" evidence="11">
    <location>
        <begin position="177"/>
        <end position="356"/>
    </location>
</feature>
<proteinExistence type="inferred from homology"/>
<comment type="subcellular location">
    <subcellularLocation>
        <location evidence="1 9">Cell inner membrane</location>
        <topology evidence="1 9">Single-pass membrane protein</topology>
    </subcellularLocation>
</comment>
<dbReference type="GO" id="GO:0015562">
    <property type="term" value="F:efflux transmembrane transporter activity"/>
    <property type="evidence" value="ECO:0007669"/>
    <property type="project" value="InterPro"/>
</dbReference>
<dbReference type="PRINTS" id="PR01490">
    <property type="entry name" value="RTXTOXIND"/>
</dbReference>
<dbReference type="GO" id="GO:0005886">
    <property type="term" value="C:plasma membrane"/>
    <property type="evidence" value="ECO:0007669"/>
    <property type="project" value="UniProtKB-SubCell"/>
</dbReference>
<dbReference type="Gene3D" id="1.20.1600.10">
    <property type="entry name" value="Outer membrane efflux proteins (OEP)"/>
    <property type="match status" value="1"/>
</dbReference>
<dbReference type="Pfam" id="PF26002">
    <property type="entry name" value="Beta-barrel_AprE"/>
    <property type="match status" value="1"/>
</dbReference>
<evidence type="ECO:0000256" key="4">
    <source>
        <dbReference type="ARBA" id="ARBA00022475"/>
    </source>
</evidence>
<gene>
    <name evidence="13" type="ORF">DI628_02890</name>
</gene>
<comment type="caution">
    <text evidence="13">The sequence shown here is derived from an EMBL/GenBank/DDBJ whole genome shotgun (WGS) entry which is preliminary data.</text>
</comment>
<evidence type="ECO:0000256" key="8">
    <source>
        <dbReference type="ARBA" id="ARBA00023136"/>
    </source>
</evidence>
<evidence type="ECO:0000256" key="3">
    <source>
        <dbReference type="ARBA" id="ARBA00022448"/>
    </source>
</evidence>
<evidence type="ECO:0000256" key="5">
    <source>
        <dbReference type="ARBA" id="ARBA00022519"/>
    </source>
</evidence>
<sequence length="518" mass="57198">MSDPNDIQRKIQEQIAAQLGGGVKVEMNKPNPKAGRFDLLDNKVAHKLGVGVSGTAGSGLRDRFSQLWHDTMNGDLWQDGEFMDDVRQATLRGAHPAARLLFYTLTTFLVIFLLWATIAPLDEISHAQGQVIPSGKVQAVGSPEGGVVEAIFVQAGQIVEPGQALVRLNNSTAAAGFGEKATRREYLQANIARLQAEVELTELTFPGDFAEKNPTLVAEVTKLYQNRKSELESTVKVLEEQLEQRRQELTDARRKTASFGQALGLAQKEYDMTKPYLDSGAISKVDVLRLERAVVDARKDYNTAQTSIPAAEAAVREAEGKVEEGRLKFTNEARDELGKLTDEFNRLGQGIKAEENRVDQALLKSPIRAEVKQIMVNTIGQVVQPNTNIVELVPVNETLLIEAKVKPSDIAFVRPGLPAKIKITAYDFSIYGGLDGEVESVSADSFTDEAKQRRPGEPETYFKAQVRTNKNYLERYGQKYPIKSGMVAEADIITGRKTVMQYLLKPINKARADALTER</sequence>
<protein>
    <recommendedName>
        <fullName evidence="9">Membrane fusion protein (MFP) family protein</fullName>
    </recommendedName>
</protein>
<evidence type="ECO:0000256" key="7">
    <source>
        <dbReference type="ARBA" id="ARBA00022989"/>
    </source>
</evidence>
<organism evidence="13 14">
    <name type="scientific">Blastochloris viridis</name>
    <name type="common">Rhodopseudomonas viridis</name>
    <dbReference type="NCBI Taxonomy" id="1079"/>
    <lineage>
        <taxon>Bacteria</taxon>
        <taxon>Pseudomonadati</taxon>
        <taxon>Pseudomonadota</taxon>
        <taxon>Alphaproteobacteria</taxon>
        <taxon>Hyphomicrobiales</taxon>
        <taxon>Blastochloridaceae</taxon>
        <taxon>Blastochloris</taxon>
    </lineage>
</organism>
<dbReference type="NCBIfam" id="TIGR01843">
    <property type="entry name" value="type_I_hlyD"/>
    <property type="match status" value="1"/>
</dbReference>
<evidence type="ECO:0000256" key="2">
    <source>
        <dbReference type="ARBA" id="ARBA00009477"/>
    </source>
</evidence>
<dbReference type="Gene3D" id="2.40.30.170">
    <property type="match status" value="1"/>
</dbReference>
<evidence type="ECO:0000313" key="14">
    <source>
        <dbReference type="Proteomes" id="UP000320948"/>
    </source>
</evidence>
<evidence type="ECO:0000256" key="1">
    <source>
        <dbReference type="ARBA" id="ARBA00004377"/>
    </source>
</evidence>
<keyword evidence="7 9" id="KW-1133">Transmembrane helix</keyword>
<dbReference type="PANTHER" id="PTHR30386:SF26">
    <property type="entry name" value="TRANSPORT PROTEIN COMB"/>
    <property type="match status" value="1"/>
</dbReference>
<accession>A0A6N4RCZ4</accession>
<keyword evidence="10" id="KW-0175">Coiled coil</keyword>
<evidence type="ECO:0000259" key="11">
    <source>
        <dbReference type="Pfam" id="PF25994"/>
    </source>
</evidence>
<comment type="similarity">
    <text evidence="2 9">Belongs to the membrane fusion protein (MFP) (TC 8.A.1) family.</text>
</comment>
<dbReference type="InterPro" id="IPR010129">
    <property type="entry name" value="T1SS_HlyD"/>
</dbReference>
<feature type="transmembrane region" description="Helical" evidence="9">
    <location>
        <begin position="100"/>
        <end position="118"/>
    </location>
</feature>
<dbReference type="SUPFAM" id="SSF56954">
    <property type="entry name" value="Outer membrane efflux proteins (OEP)"/>
    <property type="match status" value="1"/>
</dbReference>
<feature type="domain" description="AprE-like beta-barrel" evidence="12">
    <location>
        <begin position="399"/>
        <end position="495"/>
    </location>
</feature>